<dbReference type="UniPathway" id="UPA00049">
    <property type="reaction ID" value="UER00062"/>
</dbReference>
<evidence type="ECO:0000256" key="1">
    <source>
        <dbReference type="ARBA" id="ARBA00001933"/>
    </source>
</evidence>
<evidence type="ECO:0000256" key="11">
    <source>
        <dbReference type="ARBA" id="ARBA00023304"/>
    </source>
</evidence>
<evidence type="ECO:0000256" key="14">
    <source>
        <dbReference type="ARBA" id="ARBA00049229"/>
    </source>
</evidence>
<dbReference type="Gene3D" id="3.30.470.10">
    <property type="match status" value="1"/>
</dbReference>
<dbReference type="Pfam" id="PF01063">
    <property type="entry name" value="Aminotran_4"/>
    <property type="match status" value="1"/>
</dbReference>
<evidence type="ECO:0000256" key="7">
    <source>
        <dbReference type="ARBA" id="ARBA00022576"/>
    </source>
</evidence>
<comment type="similarity">
    <text evidence="6 15">Belongs to the class-IV pyridoxal-phosphate-dependent aminotransferase family.</text>
</comment>
<dbReference type="UniPathway" id="UPA00048">
    <property type="reaction ID" value="UER00073"/>
</dbReference>
<keyword evidence="19" id="KW-1185">Reference proteome</keyword>
<evidence type="ECO:0000256" key="8">
    <source>
        <dbReference type="ARBA" id="ARBA00022605"/>
    </source>
</evidence>
<dbReference type="PANTHER" id="PTHR42743:SF11">
    <property type="entry name" value="AMINODEOXYCHORISMATE LYASE"/>
    <property type="match status" value="1"/>
</dbReference>
<dbReference type="GO" id="GO:0009097">
    <property type="term" value="P:isoleucine biosynthetic process"/>
    <property type="evidence" value="ECO:0007669"/>
    <property type="project" value="UniProtKB-UniPathway"/>
</dbReference>
<dbReference type="GO" id="GO:0004084">
    <property type="term" value="F:branched-chain-amino-acid transaminase activity"/>
    <property type="evidence" value="ECO:0007669"/>
    <property type="project" value="UniProtKB-EC"/>
</dbReference>
<evidence type="ECO:0000256" key="15">
    <source>
        <dbReference type="RuleBase" id="RU004106"/>
    </source>
</evidence>
<comment type="catalytic activity">
    <reaction evidence="12 17">
        <text>L-valine + 2-oxoglutarate = 3-methyl-2-oxobutanoate + L-glutamate</text>
        <dbReference type="Rhea" id="RHEA:24813"/>
        <dbReference type="ChEBI" id="CHEBI:11851"/>
        <dbReference type="ChEBI" id="CHEBI:16810"/>
        <dbReference type="ChEBI" id="CHEBI:29985"/>
        <dbReference type="ChEBI" id="CHEBI:57762"/>
        <dbReference type="EC" id="2.6.1.42"/>
    </reaction>
</comment>
<keyword evidence="11 17" id="KW-0100">Branched-chain amino acid biosynthesis</keyword>
<keyword evidence="7 17" id="KW-0032">Aminotransferase</keyword>
<dbReference type="CDD" id="cd01557">
    <property type="entry name" value="BCAT_beta_family"/>
    <property type="match status" value="1"/>
</dbReference>
<dbReference type="FunFam" id="3.20.10.10:FF:000001">
    <property type="entry name" value="Branched-chain-amino-acid aminotransferase"/>
    <property type="match status" value="1"/>
</dbReference>
<dbReference type="InterPro" id="IPR033939">
    <property type="entry name" value="BCAT_family"/>
</dbReference>
<dbReference type="InterPro" id="IPR005785">
    <property type="entry name" value="B_amino_transI"/>
</dbReference>
<evidence type="ECO:0000256" key="6">
    <source>
        <dbReference type="ARBA" id="ARBA00009320"/>
    </source>
</evidence>
<accession>A0A6V8LVU6</accession>
<dbReference type="GO" id="GO:0005829">
    <property type="term" value="C:cytosol"/>
    <property type="evidence" value="ECO:0007669"/>
    <property type="project" value="TreeGrafter"/>
</dbReference>
<dbReference type="PROSITE" id="PS00770">
    <property type="entry name" value="AA_TRANSFER_CLASS_4"/>
    <property type="match status" value="1"/>
</dbReference>
<evidence type="ECO:0000256" key="4">
    <source>
        <dbReference type="ARBA" id="ARBA00004931"/>
    </source>
</evidence>
<comment type="catalytic activity">
    <reaction evidence="13 17">
        <text>L-isoleucine + 2-oxoglutarate = (S)-3-methyl-2-oxopentanoate + L-glutamate</text>
        <dbReference type="Rhea" id="RHEA:24801"/>
        <dbReference type="ChEBI" id="CHEBI:16810"/>
        <dbReference type="ChEBI" id="CHEBI:29985"/>
        <dbReference type="ChEBI" id="CHEBI:35146"/>
        <dbReference type="ChEBI" id="CHEBI:58045"/>
        <dbReference type="EC" id="2.6.1.42"/>
    </reaction>
</comment>
<evidence type="ECO:0000313" key="19">
    <source>
        <dbReference type="Proteomes" id="UP000494245"/>
    </source>
</evidence>
<name>A0A6V8LVU6_9BACT</name>
<evidence type="ECO:0000256" key="16">
    <source>
        <dbReference type="RuleBase" id="RU004516"/>
    </source>
</evidence>
<comment type="function">
    <text evidence="2 17">Acts on leucine, isoleucine and valine.</text>
</comment>
<proteinExistence type="inferred from homology"/>
<protein>
    <recommendedName>
        <fullName evidence="17">Branched-chain-amino-acid aminotransferase</fullName>
        <shortName evidence="17">BCAT</shortName>
        <ecNumber evidence="17">2.6.1.42</ecNumber>
    </recommendedName>
</protein>
<dbReference type="GO" id="GO:0009099">
    <property type="term" value="P:L-valine biosynthetic process"/>
    <property type="evidence" value="ECO:0007669"/>
    <property type="project" value="UniProtKB-UniPathway"/>
</dbReference>
<dbReference type="InterPro" id="IPR018300">
    <property type="entry name" value="Aminotrans_IV_CS"/>
</dbReference>
<keyword evidence="10 16" id="KW-0663">Pyridoxal phosphate</keyword>
<dbReference type="NCBIfam" id="NF005146">
    <property type="entry name" value="PRK06606.1"/>
    <property type="match status" value="1"/>
</dbReference>
<organism evidence="18 19">
    <name type="scientific">Fundidesulfovibrio magnetotacticus</name>
    <dbReference type="NCBI Taxonomy" id="2730080"/>
    <lineage>
        <taxon>Bacteria</taxon>
        <taxon>Pseudomonadati</taxon>
        <taxon>Thermodesulfobacteriota</taxon>
        <taxon>Desulfovibrionia</taxon>
        <taxon>Desulfovibrionales</taxon>
        <taxon>Desulfovibrionaceae</taxon>
        <taxon>Fundidesulfovibrio</taxon>
    </lineage>
</organism>
<dbReference type="EMBL" id="BLTE01000024">
    <property type="protein sequence ID" value="GFK95864.1"/>
    <property type="molecule type" value="Genomic_DNA"/>
</dbReference>
<comment type="caution">
    <text evidence="18">The sequence shown here is derived from an EMBL/GenBank/DDBJ whole genome shotgun (WGS) entry which is preliminary data.</text>
</comment>
<dbReference type="GO" id="GO:0009098">
    <property type="term" value="P:L-leucine biosynthetic process"/>
    <property type="evidence" value="ECO:0007669"/>
    <property type="project" value="UniProtKB-UniPathway"/>
</dbReference>
<sequence>MSPKSELIWFDGALVPWEKAQVHVMTHTLHYGVGVFEGIRAYKRAGGGSAVFRLAEHVHRLFDSAKIVEIKIPYTEAQVTEAILQTLKANKMAEGYIRPIAFIGTGQSMGVFPGKNPIHTAICVWPWGAYLGDEALEKGIRIRTSSFTRHHVNVMMTKAKVCGNYVNSVLAKNEALADGYDEGLLLDTEGYVSEGSGENIFMVVDGVIKTPPLTSILSGITRDCVITLARDLGYEVRESRFTRDELYTADEAFFTGTAAEITPIRELDRRVIGQGKAGPVAKAIQKEFFKVVKGENTKYASWLSGYEL</sequence>
<dbReference type="AlphaFoldDB" id="A0A6V8LVU6"/>
<reference evidence="18 19" key="1">
    <citation type="submission" date="2020-04" db="EMBL/GenBank/DDBJ databases">
        <authorList>
            <consortium name="Desulfovibrio sp. FSS-1 genome sequencing consortium"/>
            <person name="Shimoshige H."/>
            <person name="Kobayashi H."/>
            <person name="Maekawa T."/>
        </authorList>
    </citation>
    <scope>NUCLEOTIDE SEQUENCE [LARGE SCALE GENOMIC DNA]</scope>
    <source>
        <strain evidence="18 19">SIID29052-01</strain>
    </source>
</reference>
<keyword evidence="9 17" id="KW-0808">Transferase</keyword>
<comment type="pathway">
    <text evidence="4 17">Amino-acid biosynthesis; L-valine biosynthesis; L-valine from pyruvate: step 4/4.</text>
</comment>
<keyword evidence="8 17" id="KW-0028">Amino-acid biosynthesis</keyword>
<dbReference type="RefSeq" id="WP_173087000.1">
    <property type="nucleotide sequence ID" value="NZ_BLTE01000024.1"/>
</dbReference>
<dbReference type="UniPathway" id="UPA00047">
    <property type="reaction ID" value="UER00058"/>
</dbReference>
<comment type="catalytic activity">
    <reaction evidence="14 17">
        <text>L-leucine + 2-oxoglutarate = 4-methyl-2-oxopentanoate + L-glutamate</text>
        <dbReference type="Rhea" id="RHEA:18321"/>
        <dbReference type="ChEBI" id="CHEBI:16810"/>
        <dbReference type="ChEBI" id="CHEBI:17865"/>
        <dbReference type="ChEBI" id="CHEBI:29985"/>
        <dbReference type="ChEBI" id="CHEBI:57427"/>
        <dbReference type="EC" id="2.6.1.42"/>
    </reaction>
</comment>
<evidence type="ECO:0000256" key="13">
    <source>
        <dbReference type="ARBA" id="ARBA00048798"/>
    </source>
</evidence>
<dbReference type="InterPro" id="IPR050571">
    <property type="entry name" value="Class-IV_PLP-Dep_Aminotrnsfr"/>
</dbReference>
<evidence type="ECO:0000256" key="5">
    <source>
        <dbReference type="ARBA" id="ARBA00005072"/>
    </source>
</evidence>
<dbReference type="InterPro" id="IPR001544">
    <property type="entry name" value="Aminotrans_IV"/>
</dbReference>
<evidence type="ECO:0000313" key="18">
    <source>
        <dbReference type="EMBL" id="GFK95864.1"/>
    </source>
</evidence>
<comment type="pathway">
    <text evidence="3 17">Amino-acid biosynthesis; L-isoleucine biosynthesis; L-isoleucine from 2-oxobutanoate: step 4/4.</text>
</comment>
<dbReference type="InterPro" id="IPR036038">
    <property type="entry name" value="Aminotransferase-like"/>
</dbReference>
<dbReference type="InterPro" id="IPR043132">
    <property type="entry name" value="BCAT-like_C"/>
</dbReference>
<dbReference type="SUPFAM" id="SSF56752">
    <property type="entry name" value="D-aminoacid aminotransferase-like PLP-dependent enzymes"/>
    <property type="match status" value="1"/>
</dbReference>
<comment type="cofactor">
    <cofactor evidence="1 16">
        <name>pyridoxal 5'-phosphate</name>
        <dbReference type="ChEBI" id="CHEBI:597326"/>
    </cofactor>
</comment>
<evidence type="ECO:0000256" key="3">
    <source>
        <dbReference type="ARBA" id="ARBA00004824"/>
    </source>
</evidence>
<reference evidence="18 19" key="2">
    <citation type="submission" date="2020-05" db="EMBL/GenBank/DDBJ databases">
        <title>Draft genome sequence of Desulfovibrio sp. strainFSS-1.</title>
        <authorList>
            <person name="Shimoshige H."/>
            <person name="Kobayashi H."/>
            <person name="Maekawa T."/>
        </authorList>
    </citation>
    <scope>NUCLEOTIDE SEQUENCE [LARGE SCALE GENOMIC DNA]</scope>
    <source>
        <strain evidence="18 19">SIID29052-01</strain>
    </source>
</reference>
<dbReference type="EC" id="2.6.1.42" evidence="17"/>
<dbReference type="NCBIfam" id="TIGR01122">
    <property type="entry name" value="ilvE_I"/>
    <property type="match status" value="1"/>
</dbReference>
<evidence type="ECO:0000256" key="9">
    <source>
        <dbReference type="ARBA" id="ARBA00022679"/>
    </source>
</evidence>
<comment type="pathway">
    <text evidence="5 17">Amino-acid biosynthesis; L-leucine biosynthesis; L-leucine from 3-methyl-2-oxobutanoate: step 4/4.</text>
</comment>
<evidence type="ECO:0000256" key="2">
    <source>
        <dbReference type="ARBA" id="ARBA00003109"/>
    </source>
</evidence>
<dbReference type="PANTHER" id="PTHR42743">
    <property type="entry name" value="AMINO-ACID AMINOTRANSFERASE"/>
    <property type="match status" value="1"/>
</dbReference>
<evidence type="ECO:0000256" key="17">
    <source>
        <dbReference type="RuleBase" id="RU364094"/>
    </source>
</evidence>
<evidence type="ECO:0000256" key="10">
    <source>
        <dbReference type="ARBA" id="ARBA00022898"/>
    </source>
</evidence>
<evidence type="ECO:0000256" key="12">
    <source>
        <dbReference type="ARBA" id="ARBA00048212"/>
    </source>
</evidence>
<dbReference type="Proteomes" id="UP000494245">
    <property type="component" value="Unassembled WGS sequence"/>
</dbReference>
<gene>
    <name evidence="18" type="primary">ilvE_2</name>
    <name evidence="17" type="synonym">ilvE</name>
    <name evidence="18" type="ORF">NNJEOMEG_03737</name>
</gene>
<dbReference type="InterPro" id="IPR043131">
    <property type="entry name" value="BCAT-like_N"/>
</dbReference>
<dbReference type="Gene3D" id="3.20.10.10">
    <property type="entry name" value="D-amino Acid Aminotransferase, subunit A, domain 2"/>
    <property type="match status" value="1"/>
</dbReference>